<keyword evidence="1" id="KW-0812">Transmembrane</keyword>
<feature type="domain" description="Acyltransferase 3" evidence="2">
    <location>
        <begin position="22"/>
        <end position="366"/>
    </location>
</feature>
<dbReference type="EMBL" id="JAINZZ010000048">
    <property type="protein sequence ID" value="MBY8881423.1"/>
    <property type="molecule type" value="Genomic_DNA"/>
</dbReference>
<feature type="transmembrane region" description="Helical" evidence="1">
    <location>
        <begin position="230"/>
        <end position="247"/>
    </location>
</feature>
<name>A0ABS7QE19_9ACTN</name>
<keyword evidence="1" id="KW-0472">Membrane</keyword>
<keyword evidence="3" id="KW-0012">Acyltransferase</keyword>
<dbReference type="PANTHER" id="PTHR23028:SF53">
    <property type="entry name" value="ACYL_TRANSF_3 DOMAIN-CONTAINING PROTEIN"/>
    <property type="match status" value="1"/>
</dbReference>
<feature type="transmembrane region" description="Helical" evidence="1">
    <location>
        <begin position="184"/>
        <end position="210"/>
    </location>
</feature>
<feature type="transmembrane region" description="Helical" evidence="1">
    <location>
        <begin position="74"/>
        <end position="92"/>
    </location>
</feature>
<evidence type="ECO:0000259" key="2">
    <source>
        <dbReference type="Pfam" id="PF01757"/>
    </source>
</evidence>
<dbReference type="PANTHER" id="PTHR23028">
    <property type="entry name" value="ACETYLTRANSFERASE"/>
    <property type="match status" value="1"/>
</dbReference>
<dbReference type="InterPro" id="IPR002656">
    <property type="entry name" value="Acyl_transf_3_dom"/>
</dbReference>
<comment type="caution">
    <text evidence="3">The sequence shown here is derived from an EMBL/GenBank/DDBJ whole genome shotgun (WGS) entry which is preliminary data.</text>
</comment>
<accession>A0ABS7QE19</accession>
<feature type="transmembrane region" description="Helical" evidence="1">
    <location>
        <begin position="25"/>
        <end position="42"/>
    </location>
</feature>
<dbReference type="GO" id="GO:0016746">
    <property type="term" value="F:acyltransferase activity"/>
    <property type="evidence" value="ECO:0007669"/>
    <property type="project" value="UniProtKB-KW"/>
</dbReference>
<evidence type="ECO:0000256" key="1">
    <source>
        <dbReference type="SAM" id="Phobius"/>
    </source>
</evidence>
<protein>
    <submittedName>
        <fullName evidence="3">Acyltransferase</fullName>
    </submittedName>
</protein>
<dbReference type="RefSeq" id="WP_222967337.1">
    <property type="nucleotide sequence ID" value="NZ_JAINZZ010000048.1"/>
</dbReference>
<organism evidence="3 4">
    <name type="scientific">Actinacidiphila acidipaludis</name>
    <dbReference type="NCBI Taxonomy" id="2873382"/>
    <lineage>
        <taxon>Bacteria</taxon>
        <taxon>Bacillati</taxon>
        <taxon>Actinomycetota</taxon>
        <taxon>Actinomycetes</taxon>
        <taxon>Kitasatosporales</taxon>
        <taxon>Streptomycetaceae</taxon>
        <taxon>Actinacidiphila</taxon>
    </lineage>
</organism>
<gene>
    <name evidence="3" type="ORF">K7862_27850</name>
</gene>
<dbReference type="Proteomes" id="UP000778578">
    <property type="component" value="Unassembled WGS sequence"/>
</dbReference>
<feature type="transmembrane region" description="Helical" evidence="1">
    <location>
        <begin position="154"/>
        <end position="177"/>
    </location>
</feature>
<feature type="transmembrane region" description="Helical" evidence="1">
    <location>
        <begin position="113"/>
        <end position="134"/>
    </location>
</feature>
<evidence type="ECO:0000313" key="4">
    <source>
        <dbReference type="Proteomes" id="UP000778578"/>
    </source>
</evidence>
<reference evidence="3 4" key="1">
    <citation type="submission" date="2021-08" db="EMBL/GenBank/DDBJ databases">
        <title>WGS of actinomycetes from Thailand.</title>
        <authorList>
            <person name="Thawai C."/>
        </authorList>
    </citation>
    <scope>NUCLEOTIDE SEQUENCE [LARGE SCALE GENOMIC DNA]</scope>
    <source>
        <strain evidence="3 4">PLK6-54</strain>
    </source>
</reference>
<dbReference type="InterPro" id="IPR050879">
    <property type="entry name" value="Acyltransferase_3"/>
</dbReference>
<dbReference type="Pfam" id="PF01757">
    <property type="entry name" value="Acyl_transf_3"/>
    <property type="match status" value="1"/>
</dbReference>
<keyword evidence="4" id="KW-1185">Reference proteome</keyword>
<feature type="transmembrane region" description="Helical" evidence="1">
    <location>
        <begin position="344"/>
        <end position="369"/>
    </location>
</feature>
<keyword evidence="1" id="KW-1133">Transmembrane helix</keyword>
<feature type="transmembrane region" description="Helical" evidence="1">
    <location>
        <begin position="277"/>
        <end position="298"/>
    </location>
</feature>
<evidence type="ECO:0000313" key="3">
    <source>
        <dbReference type="EMBL" id="MBY8881423.1"/>
    </source>
</evidence>
<feature type="transmembrane region" description="Helical" evidence="1">
    <location>
        <begin position="310"/>
        <end position="332"/>
    </location>
</feature>
<sequence>MADSTAVPTDGVAVKRRVTLPSLTGLRFLAAMCVFLYHTSYLNDPLRPTMPVSFFGDHDVAKPIADFLEPAGRIGVSFFFILSGFVLTWSATAGERPTAFWRRRALKIYPNHIVTWALAMWLFASSTPVHAYVANLLLVHGFSNRPDTAVSVNFPSWSLCCEMLFYALFPLFIVLVRRISDRRLWWWAAGMIAGVAAVTVVTTQLVSGGVSSPFGNLSANQEWFGYEFPPPRLFEFVFGMILARIVAAGMWPRIGLLPGTVLFAGGYWAALKVPNPYDFSLTTIIPIGMIICAAAASDERGKGGWLSGRTMVWLGNVSFAFYLLQALVIFYGRPKVFHAHTYDTVPAIGLWIALLLANVLAAWLLYSLVERPIMRRWARSRKRPARVVPVPAETVPTGEAV</sequence>
<proteinExistence type="predicted"/>
<feature type="transmembrane region" description="Helical" evidence="1">
    <location>
        <begin position="254"/>
        <end position="271"/>
    </location>
</feature>
<keyword evidence="3" id="KW-0808">Transferase</keyword>